<dbReference type="PANTHER" id="PTHR30185:SF18">
    <property type="entry name" value="TRANSCRIPTIONAL REGULATOR MTLR"/>
    <property type="match status" value="1"/>
</dbReference>
<accession>A0A9D2JM93</accession>
<proteinExistence type="predicted"/>
<keyword evidence="1" id="KW-0808">Transferase</keyword>
<keyword evidence="2" id="KW-0677">Repeat</keyword>
<keyword evidence="3" id="KW-0805">Transcription regulation</keyword>
<dbReference type="InterPro" id="IPR002178">
    <property type="entry name" value="PTS_EIIA_type-2_dom"/>
</dbReference>
<dbReference type="SUPFAM" id="SSF52794">
    <property type="entry name" value="PTS system IIB component-like"/>
    <property type="match status" value="1"/>
</dbReference>
<evidence type="ECO:0000256" key="1">
    <source>
        <dbReference type="ARBA" id="ARBA00022679"/>
    </source>
</evidence>
<evidence type="ECO:0000256" key="3">
    <source>
        <dbReference type="ARBA" id="ARBA00023015"/>
    </source>
</evidence>
<dbReference type="PROSITE" id="PS51094">
    <property type="entry name" value="PTS_EIIA_TYPE_2"/>
    <property type="match status" value="1"/>
</dbReference>
<dbReference type="GO" id="GO:0008982">
    <property type="term" value="F:protein-N(PI)-phosphohistidine-sugar phosphotransferase activity"/>
    <property type="evidence" value="ECO:0007669"/>
    <property type="project" value="InterPro"/>
</dbReference>
<dbReference type="PANTHER" id="PTHR30185">
    <property type="entry name" value="CRYPTIC BETA-GLUCOSIDE BGL OPERON ANTITERMINATOR"/>
    <property type="match status" value="1"/>
</dbReference>
<name>A0A9D2JM93_9FIRM</name>
<evidence type="ECO:0000313" key="8">
    <source>
        <dbReference type="EMBL" id="HIZ58601.1"/>
    </source>
</evidence>
<gene>
    <name evidence="8" type="ORF">H9725_08505</name>
</gene>
<protein>
    <submittedName>
        <fullName evidence="8">BglG family transcription antiterminator</fullName>
    </submittedName>
</protein>
<evidence type="ECO:0000313" key="9">
    <source>
        <dbReference type="Proteomes" id="UP000824065"/>
    </source>
</evidence>
<dbReference type="GO" id="GO:0009401">
    <property type="term" value="P:phosphoenolpyruvate-dependent sugar phosphotransferase system"/>
    <property type="evidence" value="ECO:0007669"/>
    <property type="project" value="InterPro"/>
</dbReference>
<dbReference type="InterPro" id="IPR050661">
    <property type="entry name" value="BglG_antiterminators"/>
</dbReference>
<dbReference type="InterPro" id="IPR036388">
    <property type="entry name" value="WH-like_DNA-bd_sf"/>
</dbReference>
<dbReference type="InterPro" id="IPR016152">
    <property type="entry name" value="PTrfase/Anion_transptr"/>
</dbReference>
<feature type="domain" description="PRD" evidence="7">
    <location>
        <begin position="201"/>
        <end position="300"/>
    </location>
</feature>
<dbReference type="InterPro" id="IPR013011">
    <property type="entry name" value="PTS_EIIB_2"/>
</dbReference>
<reference evidence="8" key="1">
    <citation type="journal article" date="2021" name="PeerJ">
        <title>Extensive microbial diversity within the chicken gut microbiome revealed by metagenomics and culture.</title>
        <authorList>
            <person name="Gilroy R."/>
            <person name="Ravi A."/>
            <person name="Getino M."/>
            <person name="Pursley I."/>
            <person name="Horton D.L."/>
            <person name="Alikhan N.F."/>
            <person name="Baker D."/>
            <person name="Gharbi K."/>
            <person name="Hall N."/>
            <person name="Watson M."/>
            <person name="Adriaenssens E.M."/>
            <person name="Foster-Nyarko E."/>
            <person name="Jarju S."/>
            <person name="Secka A."/>
            <person name="Antonio M."/>
            <person name="Oren A."/>
            <person name="Chaudhuri R.R."/>
            <person name="La Ragione R."/>
            <person name="Hildebrand F."/>
            <person name="Pallen M.J."/>
        </authorList>
    </citation>
    <scope>NUCLEOTIDE SEQUENCE</scope>
    <source>
        <strain evidence="8">ChiBcec16-3735</strain>
    </source>
</reference>
<dbReference type="GO" id="GO:0006355">
    <property type="term" value="P:regulation of DNA-templated transcription"/>
    <property type="evidence" value="ECO:0007669"/>
    <property type="project" value="InterPro"/>
</dbReference>
<dbReference type="EMBL" id="DXBJ01000062">
    <property type="protein sequence ID" value="HIZ58601.1"/>
    <property type="molecule type" value="Genomic_DNA"/>
</dbReference>
<dbReference type="InterPro" id="IPR011608">
    <property type="entry name" value="PRD"/>
</dbReference>
<dbReference type="Proteomes" id="UP000824065">
    <property type="component" value="Unassembled WGS sequence"/>
</dbReference>
<feature type="domain" description="PTS EIIA type-2" evidence="5">
    <location>
        <begin position="538"/>
        <end position="678"/>
    </location>
</feature>
<dbReference type="Gene3D" id="3.40.50.2300">
    <property type="match status" value="1"/>
</dbReference>
<dbReference type="AlphaFoldDB" id="A0A9D2JM93"/>
<evidence type="ECO:0000259" key="7">
    <source>
        <dbReference type="PROSITE" id="PS51372"/>
    </source>
</evidence>
<dbReference type="SUPFAM" id="SSF63520">
    <property type="entry name" value="PTS-regulatory domain, PRD"/>
    <property type="match status" value="2"/>
</dbReference>
<evidence type="ECO:0000259" key="6">
    <source>
        <dbReference type="PROSITE" id="PS51099"/>
    </source>
</evidence>
<evidence type="ECO:0000256" key="4">
    <source>
        <dbReference type="ARBA" id="ARBA00023163"/>
    </source>
</evidence>
<dbReference type="InterPro" id="IPR036095">
    <property type="entry name" value="PTS_EIIB-like_sf"/>
</dbReference>
<dbReference type="Pfam" id="PF00874">
    <property type="entry name" value="PRD"/>
    <property type="match status" value="2"/>
</dbReference>
<dbReference type="Gene3D" id="1.10.10.10">
    <property type="entry name" value="Winged helix-like DNA-binding domain superfamily/Winged helix DNA-binding domain"/>
    <property type="match status" value="1"/>
</dbReference>
<reference evidence="8" key="2">
    <citation type="submission" date="2021-04" db="EMBL/GenBank/DDBJ databases">
        <authorList>
            <person name="Gilroy R."/>
        </authorList>
    </citation>
    <scope>NUCLEOTIDE SEQUENCE</scope>
    <source>
        <strain evidence="8">ChiBcec16-3735</strain>
    </source>
</reference>
<dbReference type="SUPFAM" id="SSF55804">
    <property type="entry name" value="Phoshotransferase/anion transport protein"/>
    <property type="match status" value="1"/>
</dbReference>
<comment type="caution">
    <text evidence="8">The sequence shown here is derived from an EMBL/GenBank/DDBJ whole genome shotgun (WGS) entry which is preliminary data.</text>
</comment>
<organism evidence="8 9">
    <name type="scientific">Candidatus Faecalibacterium gallistercoris</name>
    <dbReference type="NCBI Taxonomy" id="2838579"/>
    <lineage>
        <taxon>Bacteria</taxon>
        <taxon>Bacillati</taxon>
        <taxon>Bacillota</taxon>
        <taxon>Clostridia</taxon>
        <taxon>Eubacteriales</taxon>
        <taxon>Oscillospiraceae</taxon>
        <taxon>Faecalibacterium</taxon>
    </lineage>
</organism>
<feature type="domain" description="PTS EIIB type-2" evidence="6">
    <location>
        <begin position="416"/>
        <end position="506"/>
    </location>
</feature>
<keyword evidence="4" id="KW-0804">Transcription</keyword>
<dbReference type="CDD" id="cd05568">
    <property type="entry name" value="PTS_IIB_bgl_like"/>
    <property type="match status" value="1"/>
</dbReference>
<dbReference type="InterPro" id="IPR036634">
    <property type="entry name" value="PRD_sf"/>
</dbReference>
<dbReference type="PROSITE" id="PS51372">
    <property type="entry name" value="PRD_2"/>
    <property type="match status" value="2"/>
</dbReference>
<evidence type="ECO:0000259" key="5">
    <source>
        <dbReference type="PROSITE" id="PS51094"/>
    </source>
</evidence>
<sequence length="693" mass="75527">MPEKKKLPALSANGRKLILKLAQMPRSWTTAAALAESVGVSRRTVMRELPGVEDYLAAAGYAFQRSPGQGVRLDEPLARRDALVALLDEPGPAAALPREERRRQLLASLFTAQGPVKTYALAYDLAVSENTLNSDLDHLEGWLDAHGLRLNRRPGVGVWVSGTPEQRRRAVGALLQGLLPLQDWDAFLDGKLPSRSAVPALLDAAAARAVQDLLQQFEQEEGLHFTDNGFLSLLLHLTLTIQQLRSGVQDTVELVAPPDLSAALRLARRVEDAFGLALSRAEVSYLALYLDACQGNPNTDGLDARELNTRYLAACLIDTVSRQMGADLRRWPSLAGDLYCHLRPMLHRLSQGIQTDNPQLGLIQERYPRLWRATRFACDDARARLNIPAIPDAEAGYLAMHFGAVLEQEAMTRARVRVVVVCPCGMASSRFLASQLEREFPAFEVIRIAALRDLDAGRLRAEGAGLVVSTAPLTIDFPAVTVNPILNEQDRAVLRSAAERCREASAQGPQTAPPAAPHPASRAQALRYAARLSAALLELLDALVIKRVPVPGDRAALIREASRLFCAEPRAAAQVEQALLHRESMGETYIPPLQAVLLHSFTPAVPGCRLGYLKAEPPVYEKGRALQGALVLLAPDAEDGIPADVMQAVSAILIEQPALMPLLRRGSRDEAAALLEKELGERFRQALSLRIGR</sequence>
<evidence type="ECO:0000256" key="2">
    <source>
        <dbReference type="ARBA" id="ARBA00022737"/>
    </source>
</evidence>
<dbReference type="PROSITE" id="PS51099">
    <property type="entry name" value="PTS_EIIB_TYPE_2"/>
    <property type="match status" value="1"/>
</dbReference>
<feature type="domain" description="PRD" evidence="7">
    <location>
        <begin position="304"/>
        <end position="412"/>
    </location>
</feature>
<dbReference type="Gene3D" id="1.10.1790.10">
    <property type="entry name" value="PRD domain"/>
    <property type="match status" value="2"/>
</dbReference>